<evidence type="ECO:0000256" key="4">
    <source>
        <dbReference type="ARBA" id="ARBA00007841"/>
    </source>
</evidence>
<dbReference type="SUPFAM" id="SSF54791">
    <property type="entry name" value="Eukaryotic type KH-domain (KH-domain type I)"/>
    <property type="match status" value="1"/>
</dbReference>
<dbReference type="EMBL" id="UYRX01000670">
    <property type="protein sequence ID" value="VDK85170.1"/>
    <property type="molecule type" value="Genomic_DNA"/>
</dbReference>
<proteinExistence type="inferred from homology"/>
<dbReference type="InterPro" id="IPR012340">
    <property type="entry name" value="NA-bd_OB-fold"/>
</dbReference>
<evidence type="ECO:0000313" key="14">
    <source>
        <dbReference type="EMBL" id="VDK85170.1"/>
    </source>
</evidence>
<keyword evidence="11" id="KW-0175">Coiled coil</keyword>
<feature type="coiled-coil region" evidence="11">
    <location>
        <begin position="312"/>
        <end position="339"/>
    </location>
</feature>
<dbReference type="GO" id="GO:0000467">
    <property type="term" value="P:exonucleolytic trimming to generate mature 3'-end of 5.8S rRNA from tricistronic rRNA transcript (SSU-rRNA, 5.8S rRNA, LSU-rRNA)"/>
    <property type="evidence" value="ECO:0007669"/>
    <property type="project" value="TreeGrafter"/>
</dbReference>
<evidence type="ECO:0000256" key="3">
    <source>
        <dbReference type="ARBA" id="ARBA00006349"/>
    </source>
</evidence>
<dbReference type="GO" id="GO:0071034">
    <property type="term" value="P:CUT catabolic process"/>
    <property type="evidence" value="ECO:0007669"/>
    <property type="project" value="TreeGrafter"/>
</dbReference>
<dbReference type="GO" id="GO:0005730">
    <property type="term" value="C:nucleolus"/>
    <property type="evidence" value="ECO:0007669"/>
    <property type="project" value="UniProtKB-SubCell"/>
</dbReference>
<dbReference type="FunFam" id="1.20.5.430:FF:000003">
    <property type="entry name" value="Heat shock factor binding protein"/>
    <property type="match status" value="1"/>
</dbReference>
<evidence type="ECO:0000256" key="11">
    <source>
        <dbReference type="SAM" id="Coils"/>
    </source>
</evidence>
<evidence type="ECO:0000256" key="7">
    <source>
        <dbReference type="ARBA" id="ARBA00022835"/>
    </source>
</evidence>
<keyword evidence="7" id="KW-0271">Exosome</keyword>
<dbReference type="GO" id="GO:0034475">
    <property type="term" value="P:U4 snRNA 3'-end processing"/>
    <property type="evidence" value="ECO:0007669"/>
    <property type="project" value="TreeGrafter"/>
</dbReference>
<dbReference type="Pfam" id="PF15985">
    <property type="entry name" value="KH_6"/>
    <property type="match status" value="1"/>
</dbReference>
<protein>
    <recommendedName>
        <fullName evidence="10">Ribosomal RNA-processing protein 40</fullName>
    </recommendedName>
</protein>
<evidence type="ECO:0000256" key="8">
    <source>
        <dbReference type="ARBA" id="ARBA00022884"/>
    </source>
</evidence>
<evidence type="ECO:0000256" key="2">
    <source>
        <dbReference type="ARBA" id="ARBA00004604"/>
    </source>
</evidence>
<accession>A0A3P6U220</accession>
<dbReference type="AlphaFoldDB" id="A0A3P6U220"/>
<dbReference type="Pfam" id="PF06825">
    <property type="entry name" value="HSBP1"/>
    <property type="match status" value="1"/>
</dbReference>
<gene>
    <name evidence="14" type="ORF">NLS_LOCUS7002</name>
</gene>
<comment type="similarity">
    <text evidence="4">Belongs to the RRP40 family.</text>
</comment>
<dbReference type="InterPro" id="IPR037319">
    <property type="entry name" value="Rrp40_S1"/>
</dbReference>
<dbReference type="GO" id="GO:0071035">
    <property type="term" value="P:nuclear polyadenylation-dependent rRNA catabolic process"/>
    <property type="evidence" value="ECO:0007669"/>
    <property type="project" value="TreeGrafter"/>
</dbReference>
<dbReference type="InterPro" id="IPR004088">
    <property type="entry name" value="KH_dom_type_1"/>
</dbReference>
<dbReference type="OrthoDB" id="340500at2759"/>
<feature type="domain" description="K Homology" evidence="13">
    <location>
        <begin position="150"/>
        <end position="196"/>
    </location>
</feature>
<keyword evidence="15" id="KW-1185">Reference proteome</keyword>
<organism evidence="14 15">
    <name type="scientific">Litomosoides sigmodontis</name>
    <name type="common">Filarial nematode worm</name>
    <dbReference type="NCBI Taxonomy" id="42156"/>
    <lineage>
        <taxon>Eukaryota</taxon>
        <taxon>Metazoa</taxon>
        <taxon>Ecdysozoa</taxon>
        <taxon>Nematoda</taxon>
        <taxon>Chromadorea</taxon>
        <taxon>Rhabditida</taxon>
        <taxon>Spirurina</taxon>
        <taxon>Spiruromorpha</taxon>
        <taxon>Filarioidea</taxon>
        <taxon>Onchocercidae</taxon>
        <taxon>Litomosoides</taxon>
    </lineage>
</organism>
<dbReference type="GO" id="GO:0003723">
    <property type="term" value="F:RNA binding"/>
    <property type="evidence" value="ECO:0007669"/>
    <property type="project" value="UniProtKB-KW"/>
</dbReference>
<dbReference type="InterPro" id="IPR009643">
    <property type="entry name" value="HS1-bd"/>
</dbReference>
<dbReference type="Proteomes" id="UP000277928">
    <property type="component" value="Unassembled WGS sequence"/>
</dbReference>
<dbReference type="Gene3D" id="2.40.50.140">
    <property type="entry name" value="Nucleic acid-binding proteins"/>
    <property type="match status" value="1"/>
</dbReference>
<reference evidence="14 15" key="1">
    <citation type="submission" date="2018-08" db="EMBL/GenBank/DDBJ databases">
        <authorList>
            <person name="Laetsch R D."/>
            <person name="Stevens L."/>
            <person name="Kumar S."/>
            <person name="Blaxter L. M."/>
        </authorList>
    </citation>
    <scope>NUCLEOTIDE SEQUENCE [LARGE SCALE GENOMIC DNA]</scope>
</reference>
<dbReference type="InterPro" id="IPR026699">
    <property type="entry name" value="Exosome_RNA_bind1/RRP40/RRP4"/>
</dbReference>
<dbReference type="GO" id="GO:0000177">
    <property type="term" value="C:cytoplasmic exosome (RNase complex)"/>
    <property type="evidence" value="ECO:0007669"/>
    <property type="project" value="TreeGrafter"/>
</dbReference>
<dbReference type="PANTHER" id="PTHR21321:SF1">
    <property type="entry name" value="EXOSOME COMPLEX COMPONENT RRP40"/>
    <property type="match status" value="1"/>
</dbReference>
<keyword evidence="9" id="KW-0539">Nucleus</keyword>
<comment type="similarity">
    <text evidence="3">Belongs to the HSBP1 family.</text>
</comment>
<evidence type="ECO:0000256" key="9">
    <source>
        <dbReference type="ARBA" id="ARBA00023242"/>
    </source>
</evidence>
<dbReference type="CDD" id="cd22526">
    <property type="entry name" value="KH-I_Rrp40"/>
    <property type="match status" value="1"/>
</dbReference>
<dbReference type="FunFam" id="2.40.50.140:FF:000112">
    <property type="entry name" value="Exosome complex component RRP40"/>
    <property type="match status" value="1"/>
</dbReference>
<dbReference type="Gene3D" id="3.30.1370.10">
    <property type="entry name" value="K Homology domain, type 1"/>
    <property type="match status" value="1"/>
</dbReference>
<evidence type="ECO:0000256" key="5">
    <source>
        <dbReference type="ARBA" id="ARBA00022490"/>
    </source>
</evidence>
<keyword evidence="5" id="KW-0963">Cytoplasm</keyword>
<dbReference type="GO" id="GO:0000176">
    <property type="term" value="C:nuclear exosome (RNase complex)"/>
    <property type="evidence" value="ECO:0007669"/>
    <property type="project" value="TreeGrafter"/>
</dbReference>
<comment type="subcellular location">
    <subcellularLocation>
        <location evidence="1">Cytoplasm</location>
    </subcellularLocation>
    <subcellularLocation>
        <location evidence="2">Nucleus</location>
        <location evidence="2">Nucleolus</location>
    </subcellularLocation>
</comment>
<dbReference type="STRING" id="42156.A0A3P6U220"/>
<keyword evidence="6" id="KW-0698">rRNA processing</keyword>
<evidence type="ECO:0000259" key="13">
    <source>
        <dbReference type="Pfam" id="PF15985"/>
    </source>
</evidence>
<name>A0A3P6U220_LITSI</name>
<evidence type="ECO:0000256" key="10">
    <source>
        <dbReference type="ARBA" id="ARBA00030615"/>
    </source>
</evidence>
<sequence>MAEIHLPGDIVPLVVSGEKRTEVIGCGLERIINDPDQLLVVQPGIRRISHGKQWMAVHSRRYIPQKGDRVIGIVTSAHGETFKVDIGAADIAFISFLSFEGATRRNHPNLKVGDLIYASIVSATKHLEPELTCVDGEGRARGMGPLPSGGFLFKTSLNLVRRILSPTSRLLSLIGKDIKFEITSGINGRIWIKGVNVVEVIAVHRIIKDSEFIREPDIPAFVDKEISRLYGFPLATGDDETERTIIEGKNCKMASEQQSSTEKNSEEVTRKTNENDPLVLQEARSGDQSLQELTSLIQGVLQQTQDRFQRMSDQIIGRIDDMTRRIDELEKNITDLMAQAGVEPEP</sequence>
<dbReference type="Gene3D" id="1.20.5.430">
    <property type="match status" value="1"/>
</dbReference>
<dbReference type="CDD" id="cd05790">
    <property type="entry name" value="S1_Rrp40"/>
    <property type="match status" value="1"/>
</dbReference>
<dbReference type="Pfam" id="PF21262">
    <property type="entry name" value="RRP40_S1"/>
    <property type="match status" value="1"/>
</dbReference>
<feature type="region of interest" description="Disordered" evidence="12">
    <location>
        <begin position="253"/>
        <end position="277"/>
    </location>
</feature>
<evidence type="ECO:0000313" key="15">
    <source>
        <dbReference type="Proteomes" id="UP000277928"/>
    </source>
</evidence>
<feature type="compositionally biased region" description="Basic and acidic residues" evidence="12">
    <location>
        <begin position="263"/>
        <end position="274"/>
    </location>
</feature>
<dbReference type="InterPro" id="IPR036612">
    <property type="entry name" value="KH_dom_type_1_sf"/>
</dbReference>
<dbReference type="GO" id="GO:0071038">
    <property type="term" value="P:TRAMP-dependent tRNA surveillance pathway"/>
    <property type="evidence" value="ECO:0007669"/>
    <property type="project" value="TreeGrafter"/>
</dbReference>
<dbReference type="PANTHER" id="PTHR21321">
    <property type="entry name" value="PNAS-3 RELATED"/>
    <property type="match status" value="1"/>
</dbReference>
<keyword evidence="8" id="KW-0694">RNA-binding</keyword>
<evidence type="ECO:0000256" key="6">
    <source>
        <dbReference type="ARBA" id="ARBA00022552"/>
    </source>
</evidence>
<dbReference type="GO" id="GO:0071051">
    <property type="term" value="P:poly(A)-dependent snoRNA 3'-end processing"/>
    <property type="evidence" value="ECO:0007669"/>
    <property type="project" value="TreeGrafter"/>
</dbReference>
<evidence type="ECO:0000256" key="12">
    <source>
        <dbReference type="SAM" id="MobiDB-lite"/>
    </source>
</evidence>
<dbReference type="GO" id="GO:0003714">
    <property type="term" value="F:transcription corepressor activity"/>
    <property type="evidence" value="ECO:0007669"/>
    <property type="project" value="InterPro"/>
</dbReference>
<evidence type="ECO:0000256" key="1">
    <source>
        <dbReference type="ARBA" id="ARBA00004496"/>
    </source>
</evidence>
<dbReference type="OMA" id="SWRIEEP"/>
<dbReference type="InterPro" id="IPR049469">
    <property type="entry name" value="RRP40_KH-I"/>
</dbReference>
<dbReference type="SUPFAM" id="SSF50249">
    <property type="entry name" value="Nucleic acid-binding proteins"/>
    <property type="match status" value="1"/>
</dbReference>